<dbReference type="Pfam" id="PF00587">
    <property type="entry name" value="tRNA-synt_2b"/>
    <property type="match status" value="1"/>
</dbReference>
<evidence type="ECO:0000256" key="3">
    <source>
        <dbReference type="ARBA" id="ARBA00022490"/>
    </source>
</evidence>
<comment type="subunit">
    <text evidence="2 12">Homodimer.</text>
</comment>
<dbReference type="GO" id="GO:0005829">
    <property type="term" value="C:cytosol"/>
    <property type="evidence" value="ECO:0007669"/>
    <property type="project" value="TreeGrafter"/>
</dbReference>
<dbReference type="GO" id="GO:0004827">
    <property type="term" value="F:proline-tRNA ligase activity"/>
    <property type="evidence" value="ECO:0007669"/>
    <property type="project" value="UniProtKB-UniRule"/>
</dbReference>
<dbReference type="GO" id="GO:0005524">
    <property type="term" value="F:ATP binding"/>
    <property type="evidence" value="ECO:0007669"/>
    <property type="project" value="UniProtKB-UniRule"/>
</dbReference>
<dbReference type="PRINTS" id="PR01046">
    <property type="entry name" value="TRNASYNTHPRO"/>
</dbReference>
<dbReference type="PROSITE" id="PS50862">
    <property type="entry name" value="AA_TRNA_LIGASE_II"/>
    <property type="match status" value="1"/>
</dbReference>
<keyword evidence="3 12" id="KW-0963">Cytoplasm</keyword>
<comment type="function">
    <text evidence="10 12">Catalyzes the attachment of proline to tRNA(Pro) in a two-step reaction: proline is first activated by ATP to form Pro-AMP and then transferred to the acceptor end of tRNA(Pro). As ProRS can inadvertently accommodate and process non-cognate amino acids such as alanine and cysteine, to avoid such errors it has two additional distinct editing activities against alanine. One activity is designated as 'pretransfer' editing and involves the tRNA(Pro)-independent hydrolysis of activated Ala-AMP. The other activity is designated 'posttransfer' editing and involves deacylation of mischarged Ala-tRNA(Pro). The misacylated Cys-tRNA(Pro) is not edited by ProRS.</text>
</comment>
<reference evidence="14 15" key="1">
    <citation type="journal article" date="2019" name="ISME J.">
        <title>Genome analyses of uncultured TG2/ZB3 bacteria in 'Margulisbacteria' specifically attached to ectosymbiotic spirochetes of protists in the termite gut.</title>
        <authorList>
            <person name="Utami Y.D."/>
            <person name="Kuwahara H."/>
            <person name="Igai K."/>
            <person name="Murakami T."/>
            <person name="Sugaya K."/>
            <person name="Morikawa T."/>
            <person name="Nagura Y."/>
            <person name="Yuki M."/>
            <person name="Deevong P."/>
            <person name="Inoue T."/>
            <person name="Kihara K."/>
            <person name="Lo N."/>
            <person name="Yamada A."/>
            <person name="Ohkuma M."/>
            <person name="Hongoh Y."/>
        </authorList>
    </citation>
    <scope>NUCLEOTIDE SEQUENCE [LARGE SCALE GENOMIC DNA]</scope>
    <source>
        <strain evidence="14">NkOx7-01</strain>
    </source>
</reference>
<protein>
    <recommendedName>
        <fullName evidence="12">Proline--tRNA ligase</fullName>
        <ecNumber evidence="12">6.1.1.15</ecNumber>
    </recommendedName>
    <alternativeName>
        <fullName evidence="12">Prolyl-tRNA synthetase</fullName>
        <shortName evidence="12">ProRS</shortName>
    </alternativeName>
</protein>
<keyword evidence="4 12" id="KW-0436">Ligase</keyword>
<dbReference type="InterPro" id="IPR036621">
    <property type="entry name" value="Anticodon-bd_dom_sf"/>
</dbReference>
<evidence type="ECO:0000256" key="10">
    <source>
        <dbReference type="ARBA" id="ARBA00053664"/>
    </source>
</evidence>
<evidence type="ECO:0000256" key="12">
    <source>
        <dbReference type="HAMAP-Rule" id="MF_01569"/>
    </source>
</evidence>
<keyword evidence="8 12" id="KW-0030">Aminoacyl-tRNA synthetase</keyword>
<dbReference type="InterPro" id="IPR007214">
    <property type="entry name" value="YbaK/aa-tRNA-synth-assoc-dom"/>
</dbReference>
<evidence type="ECO:0000256" key="8">
    <source>
        <dbReference type="ARBA" id="ARBA00023146"/>
    </source>
</evidence>
<dbReference type="InterPro" id="IPR023717">
    <property type="entry name" value="Pro-tRNA-Synthase_IIa_type1"/>
</dbReference>
<dbReference type="Gene3D" id="3.40.50.800">
    <property type="entry name" value="Anticodon-binding domain"/>
    <property type="match status" value="1"/>
</dbReference>
<name>A0A388T762_TERA1</name>
<organism evidence="14 15">
    <name type="scientific">Termititenax aidoneus</name>
    <dbReference type="NCBI Taxonomy" id="2218524"/>
    <lineage>
        <taxon>Bacteria</taxon>
        <taxon>Bacillati</taxon>
        <taxon>Candidatus Margulisiibacteriota</taxon>
        <taxon>Candidatus Termititenacia</taxon>
        <taxon>Candidatus Termititenacales</taxon>
        <taxon>Candidatus Termititenacaceae</taxon>
        <taxon>Candidatus Termititenax</taxon>
    </lineage>
</organism>
<dbReference type="FunFam" id="3.30.930.10:FF:000066">
    <property type="entry name" value="Proline--tRNA ligase"/>
    <property type="match status" value="1"/>
</dbReference>
<dbReference type="Pfam" id="PF03129">
    <property type="entry name" value="HGTP_anticodon"/>
    <property type="match status" value="1"/>
</dbReference>
<comment type="domain">
    <text evidence="12">Consists of three domains: the N-terminal catalytic domain, the editing domain and the C-terminal anticodon-binding domain.</text>
</comment>
<dbReference type="InterPro" id="IPR004154">
    <property type="entry name" value="Anticodon-bd"/>
</dbReference>
<dbReference type="Pfam" id="PF04073">
    <property type="entry name" value="tRNA_edit"/>
    <property type="match status" value="1"/>
</dbReference>
<accession>A0A388T762</accession>
<evidence type="ECO:0000256" key="1">
    <source>
        <dbReference type="ARBA" id="ARBA00004496"/>
    </source>
</evidence>
<dbReference type="PANTHER" id="PTHR42753">
    <property type="entry name" value="MITOCHONDRIAL RIBOSOME PROTEIN L39/PROLYL-TRNA LIGASE FAMILY MEMBER"/>
    <property type="match status" value="1"/>
</dbReference>
<keyword evidence="7 12" id="KW-0648">Protein biosynthesis</keyword>
<dbReference type="PANTHER" id="PTHR42753:SF2">
    <property type="entry name" value="PROLINE--TRNA LIGASE"/>
    <property type="match status" value="1"/>
</dbReference>
<dbReference type="GO" id="GO:0006433">
    <property type="term" value="P:prolyl-tRNA aminoacylation"/>
    <property type="evidence" value="ECO:0007669"/>
    <property type="project" value="UniProtKB-UniRule"/>
</dbReference>
<evidence type="ECO:0000256" key="5">
    <source>
        <dbReference type="ARBA" id="ARBA00022741"/>
    </source>
</evidence>
<sequence>MRISKLLMPTLREDPSDAEVISHKLLVRAGLIQKTAVGIYNYLPFGYRVIRKVENIIRAEMNRAGAQEVLLPAVVPAELWRESGRWAKYGKELLRFKDRKEAEYCLGPTHEEVITALARAFVHSYKQLPLNLYQIQTKFRDELRPRFGLMRGREFIMKDAYSFHATQESLDAEYQNMRETYCRIFAACGLQYKVVQADSGNIGGSVSQEFMVLAENGEDALLACPQCAYSANVEAAVSAPPDSRIVAAAQEAVREVSTPDKKTIEEVSVFLKTPPENLLKTLVYYYKVNEKENHIVVLLRGCDQLNEVKLKNYLQADLILPAEDSAVVKITGVEPGFCGPVGLKNVRIIADELVKTISSGVTGANKKDTHLLNVAPGRDFELKETADLRLAQAGEKCPHCGAPLQAIRGIEVGHIFKLGTKYSEAMQAVYLDQNGAAKPFIMGCYGIGVGRTAAAAVEQHFDANGIVWPPALAPYHCVVIPANVQESAQMITAEKIYQELLAAGVEVLLDDREERIGVKLKDMELIGISSRVVIGKALAEGKVEFRLRSSADNELLPADSAAQTILARLQA</sequence>
<dbReference type="GO" id="GO:0002161">
    <property type="term" value="F:aminoacyl-tRNA deacylase activity"/>
    <property type="evidence" value="ECO:0007669"/>
    <property type="project" value="InterPro"/>
</dbReference>
<evidence type="ECO:0000256" key="9">
    <source>
        <dbReference type="ARBA" id="ARBA00047671"/>
    </source>
</evidence>
<dbReference type="EC" id="6.1.1.15" evidence="12"/>
<dbReference type="HAMAP" id="MF_01569">
    <property type="entry name" value="Pro_tRNA_synth_type1"/>
    <property type="match status" value="1"/>
</dbReference>
<keyword evidence="5 12" id="KW-0547">Nucleotide-binding</keyword>
<dbReference type="FunFam" id="3.30.930.10:FF:000065">
    <property type="entry name" value="Proline--tRNA ligase"/>
    <property type="match status" value="1"/>
</dbReference>
<dbReference type="AlphaFoldDB" id="A0A388T762"/>
<dbReference type="InterPro" id="IPR045864">
    <property type="entry name" value="aa-tRNA-synth_II/BPL/LPL"/>
</dbReference>
<gene>
    <name evidence="12 14" type="primary">proS</name>
    <name evidence="14" type="ORF">NO1_0027</name>
</gene>
<dbReference type="SUPFAM" id="SSF52954">
    <property type="entry name" value="Class II aaRS ABD-related"/>
    <property type="match status" value="1"/>
</dbReference>
<dbReference type="InterPro" id="IPR036754">
    <property type="entry name" value="YbaK/aa-tRNA-synt-asso_dom_sf"/>
</dbReference>
<proteinExistence type="inferred from homology"/>
<dbReference type="SUPFAM" id="SSF55826">
    <property type="entry name" value="YbaK/ProRS associated domain"/>
    <property type="match status" value="1"/>
</dbReference>
<evidence type="ECO:0000256" key="11">
    <source>
        <dbReference type="ARBA" id="ARBA00060755"/>
    </source>
</evidence>
<feature type="domain" description="Aminoacyl-transfer RNA synthetases class-II family profile" evidence="13">
    <location>
        <begin position="38"/>
        <end position="469"/>
    </location>
</feature>
<dbReference type="InterPro" id="IPR002314">
    <property type="entry name" value="aa-tRNA-synt_IIb"/>
</dbReference>
<dbReference type="CDD" id="cd00861">
    <property type="entry name" value="ProRS_anticodon_short"/>
    <property type="match status" value="1"/>
</dbReference>
<dbReference type="InterPro" id="IPR006195">
    <property type="entry name" value="aa-tRNA-synth_II"/>
</dbReference>
<dbReference type="SUPFAM" id="SSF55681">
    <property type="entry name" value="Class II aaRS and biotin synthetases"/>
    <property type="match status" value="1"/>
</dbReference>
<dbReference type="InterPro" id="IPR033730">
    <property type="entry name" value="ProRS_core_prok"/>
</dbReference>
<evidence type="ECO:0000313" key="14">
    <source>
        <dbReference type="EMBL" id="GBR72513.1"/>
    </source>
</evidence>
<comment type="similarity">
    <text evidence="11 12">Belongs to the class-II aminoacyl-tRNA synthetase family. ProS type 1 subfamily.</text>
</comment>
<dbReference type="Gene3D" id="3.30.930.10">
    <property type="entry name" value="Bira Bifunctional Protein, Domain 2"/>
    <property type="match status" value="2"/>
</dbReference>
<dbReference type="CDD" id="cd04334">
    <property type="entry name" value="ProRS-INS"/>
    <property type="match status" value="1"/>
</dbReference>
<evidence type="ECO:0000256" key="2">
    <source>
        <dbReference type="ARBA" id="ARBA00011738"/>
    </source>
</evidence>
<evidence type="ECO:0000259" key="13">
    <source>
        <dbReference type="PROSITE" id="PS50862"/>
    </source>
</evidence>
<dbReference type="Proteomes" id="UP000269352">
    <property type="component" value="Unassembled WGS sequence"/>
</dbReference>
<dbReference type="InterPro" id="IPR044140">
    <property type="entry name" value="ProRS_anticodon_short"/>
</dbReference>
<comment type="subcellular location">
    <subcellularLocation>
        <location evidence="1 12">Cytoplasm</location>
    </subcellularLocation>
</comment>
<evidence type="ECO:0000256" key="7">
    <source>
        <dbReference type="ARBA" id="ARBA00022917"/>
    </source>
</evidence>
<dbReference type="CDD" id="cd00779">
    <property type="entry name" value="ProRS_core_prok"/>
    <property type="match status" value="1"/>
</dbReference>
<comment type="catalytic activity">
    <reaction evidence="9 12">
        <text>tRNA(Pro) + L-proline + ATP = L-prolyl-tRNA(Pro) + AMP + diphosphate</text>
        <dbReference type="Rhea" id="RHEA:14305"/>
        <dbReference type="Rhea" id="RHEA-COMP:9700"/>
        <dbReference type="Rhea" id="RHEA-COMP:9702"/>
        <dbReference type="ChEBI" id="CHEBI:30616"/>
        <dbReference type="ChEBI" id="CHEBI:33019"/>
        <dbReference type="ChEBI" id="CHEBI:60039"/>
        <dbReference type="ChEBI" id="CHEBI:78442"/>
        <dbReference type="ChEBI" id="CHEBI:78532"/>
        <dbReference type="ChEBI" id="CHEBI:456215"/>
        <dbReference type="EC" id="6.1.1.15"/>
    </reaction>
</comment>
<evidence type="ECO:0000313" key="15">
    <source>
        <dbReference type="Proteomes" id="UP000269352"/>
    </source>
</evidence>
<dbReference type="InterPro" id="IPR004500">
    <property type="entry name" value="Pro-tRNA-synth_IIa_bac-type"/>
</dbReference>
<comment type="caution">
    <text evidence="14">The sequence shown here is derived from an EMBL/GenBank/DDBJ whole genome shotgun (WGS) entry which is preliminary data.</text>
</comment>
<dbReference type="InterPro" id="IPR050062">
    <property type="entry name" value="Pro-tRNA_synthetase"/>
</dbReference>
<dbReference type="EMBL" id="BGZN01000001">
    <property type="protein sequence ID" value="GBR72513.1"/>
    <property type="molecule type" value="Genomic_DNA"/>
</dbReference>
<keyword evidence="6 12" id="KW-0067">ATP-binding</keyword>
<dbReference type="InterPro" id="IPR002316">
    <property type="entry name" value="Pro-tRNA-ligase_IIa"/>
</dbReference>
<evidence type="ECO:0000256" key="4">
    <source>
        <dbReference type="ARBA" id="ARBA00022598"/>
    </source>
</evidence>
<dbReference type="NCBIfam" id="NF006625">
    <property type="entry name" value="PRK09194.1"/>
    <property type="match status" value="1"/>
</dbReference>
<evidence type="ECO:0000256" key="6">
    <source>
        <dbReference type="ARBA" id="ARBA00022840"/>
    </source>
</evidence>
<keyword evidence="15" id="KW-1185">Reference proteome</keyword>
<dbReference type="NCBIfam" id="TIGR00409">
    <property type="entry name" value="proS_fam_II"/>
    <property type="match status" value="1"/>
</dbReference>